<keyword evidence="6" id="KW-0238">DNA-binding</keyword>
<accession>A0ABR3GJG4</accession>
<dbReference type="Pfam" id="PF06420">
    <property type="entry name" value="Mgm101p"/>
    <property type="match status" value="1"/>
</dbReference>
<evidence type="ECO:0000256" key="8">
    <source>
        <dbReference type="ARBA" id="ARBA00023204"/>
    </source>
</evidence>
<protein>
    <recommendedName>
        <fullName evidence="3">Mitochondrial genome maintenance protein MGM101</fullName>
    </recommendedName>
</protein>
<feature type="compositionally biased region" description="Polar residues" evidence="10">
    <location>
        <begin position="57"/>
        <end position="74"/>
    </location>
</feature>
<evidence type="ECO:0000256" key="6">
    <source>
        <dbReference type="ARBA" id="ARBA00023125"/>
    </source>
</evidence>
<evidence type="ECO:0000256" key="10">
    <source>
        <dbReference type="SAM" id="MobiDB-lite"/>
    </source>
</evidence>
<organism evidence="11 12">
    <name type="scientific">Discina gigas</name>
    <dbReference type="NCBI Taxonomy" id="1032678"/>
    <lineage>
        <taxon>Eukaryota</taxon>
        <taxon>Fungi</taxon>
        <taxon>Dikarya</taxon>
        <taxon>Ascomycota</taxon>
        <taxon>Pezizomycotina</taxon>
        <taxon>Pezizomycetes</taxon>
        <taxon>Pezizales</taxon>
        <taxon>Discinaceae</taxon>
        <taxon>Discina</taxon>
    </lineage>
</organism>
<evidence type="ECO:0000256" key="4">
    <source>
        <dbReference type="ARBA" id="ARBA00022763"/>
    </source>
</evidence>
<keyword evidence="5" id="KW-0809">Transit peptide</keyword>
<comment type="similarity">
    <text evidence="2">Belongs to the MGM101 family.</text>
</comment>
<evidence type="ECO:0000256" key="5">
    <source>
        <dbReference type="ARBA" id="ARBA00022946"/>
    </source>
</evidence>
<comment type="subcellular location">
    <subcellularLocation>
        <location evidence="1">Mitochondrion matrix</location>
        <location evidence="1">Mitochondrion nucleoid</location>
    </subcellularLocation>
</comment>
<dbReference type="InterPro" id="IPR009446">
    <property type="entry name" value="Mgm101"/>
</dbReference>
<comment type="caution">
    <text evidence="11">The sequence shown here is derived from an EMBL/GenBank/DDBJ whole genome shotgun (WGS) entry which is preliminary data.</text>
</comment>
<proteinExistence type="inferred from homology"/>
<evidence type="ECO:0000256" key="1">
    <source>
        <dbReference type="ARBA" id="ARBA00004436"/>
    </source>
</evidence>
<dbReference type="PANTHER" id="PTHR31404:SF0">
    <property type="entry name" value="MITOCHONDRIAL GENOME MAINTENANCE PROTEIN MGM101"/>
    <property type="match status" value="1"/>
</dbReference>
<keyword evidence="7" id="KW-0496">Mitochondrion</keyword>
<evidence type="ECO:0000313" key="11">
    <source>
        <dbReference type="EMBL" id="KAL0635988.1"/>
    </source>
</evidence>
<gene>
    <name evidence="11" type="ORF">Q9L58_005016</name>
</gene>
<name>A0ABR3GJG4_9PEZI</name>
<dbReference type="Proteomes" id="UP001447188">
    <property type="component" value="Unassembled WGS sequence"/>
</dbReference>
<keyword evidence="8" id="KW-0234">DNA repair</keyword>
<dbReference type="PANTHER" id="PTHR31404">
    <property type="entry name" value="MITOCHONDRIAL GENOME MAINTENANCE PROTEIN MGM101"/>
    <property type="match status" value="1"/>
</dbReference>
<evidence type="ECO:0000313" key="12">
    <source>
        <dbReference type="Proteomes" id="UP001447188"/>
    </source>
</evidence>
<keyword evidence="12" id="KW-1185">Reference proteome</keyword>
<dbReference type="EMBL" id="JBBBZM010000058">
    <property type="protein sequence ID" value="KAL0635988.1"/>
    <property type="molecule type" value="Genomic_DNA"/>
</dbReference>
<sequence length="265" mass="29398">MSFIVRRNLGRRVYSLNLAGAAFQPRTSSAFPLSRFFTTPAAPIPGPASNPKPASASGPSSNAKPEKIQNTGLNDSPELFLNEGTGGENKVDWSKSFHGLSAEPFKKEAADVLLAPLDPEEVEVKPDGIIYLPEIKYRRILNKAFGPGGWGLAPRGETIVTEKAVTREYALVCHGRLVSVSRGEQDYFDPSGIPTATEGCKSNALMRCCKDLGIASELWDPRWIRMFKKKYCDEKFGEHQLTKKKKKIWLRKGESLEYPYKLASF</sequence>
<evidence type="ECO:0000256" key="7">
    <source>
        <dbReference type="ARBA" id="ARBA00023128"/>
    </source>
</evidence>
<reference evidence="11 12" key="1">
    <citation type="submission" date="2024-02" db="EMBL/GenBank/DDBJ databases">
        <title>Discinaceae phylogenomics.</title>
        <authorList>
            <person name="Dirks A.C."/>
            <person name="James T.Y."/>
        </authorList>
    </citation>
    <scope>NUCLEOTIDE SEQUENCE [LARGE SCALE GENOMIC DNA]</scope>
    <source>
        <strain evidence="11 12">ACD0624</strain>
    </source>
</reference>
<evidence type="ECO:0000256" key="3">
    <source>
        <dbReference type="ARBA" id="ARBA00013628"/>
    </source>
</evidence>
<evidence type="ECO:0000256" key="9">
    <source>
        <dbReference type="ARBA" id="ARBA00023271"/>
    </source>
</evidence>
<keyword evidence="9" id="KW-1135">Mitochondrion nucleoid</keyword>
<keyword evidence="4" id="KW-0227">DNA damage</keyword>
<feature type="region of interest" description="Disordered" evidence="10">
    <location>
        <begin position="42"/>
        <end position="85"/>
    </location>
</feature>
<evidence type="ECO:0000256" key="2">
    <source>
        <dbReference type="ARBA" id="ARBA00007053"/>
    </source>
</evidence>